<evidence type="ECO:0000313" key="2">
    <source>
        <dbReference type="Proteomes" id="UP000007524"/>
    </source>
</evidence>
<accession>H6X3L5</accession>
<dbReference type="OrthoDB" id="11731at10239"/>
<reference evidence="1 2" key="1">
    <citation type="journal article" date="2012" name="J. Virol.">
        <title>Genome of Klebsiella sp.-Infecting Bacteriophage vB_KleM_RaK2.</title>
        <authorList>
            <person name="Simoliunas E."/>
            <person name="Kaliniene L."/>
            <person name="Truncaite L."/>
            <person name="Klausa V."/>
            <person name="Zajanckauskaite A."/>
            <person name="Meskys R."/>
        </authorList>
    </citation>
    <scope>NUCLEOTIDE SEQUENCE [LARGE SCALE GENOMIC DNA]</scope>
</reference>
<proteinExistence type="predicted"/>
<evidence type="ECO:0000313" key="1">
    <source>
        <dbReference type="EMBL" id="AFA44331.1"/>
    </source>
</evidence>
<protein>
    <submittedName>
        <fullName evidence="1">Uncharacterized protein</fullName>
    </submittedName>
</protein>
<keyword evidence="2" id="KW-1185">Reference proteome</keyword>
<dbReference type="RefSeq" id="YP_007007213.1">
    <property type="nucleotide sequence ID" value="NC_019526.1"/>
</dbReference>
<sequence length="196" mass="22708">MTKNELDSWIRCQTNTFYSGGAAGADRLFTLYAIENGFECINFSFSKHVHYVSEETVLRIPADILGDNEIYNELVRASRNLSKKVPQKNTYVYNLLARNSYQIFNTERIYCISTLVSPNTVSGGTSWAVQMLINKEEHPEIYLYDYYDKCVYSYDSVLKQFTEVFFVPTPHGNWTGIGSRNAEPKHLEHFKTFFKD</sequence>
<dbReference type="GeneID" id="14012646"/>
<dbReference type="EMBL" id="JQ513383">
    <property type="protein sequence ID" value="AFA44331.1"/>
    <property type="molecule type" value="Genomic_DNA"/>
</dbReference>
<gene>
    <name evidence="1" type="ORF">RaK2_00058</name>
</gene>
<organism evidence="1 2">
    <name type="scientific">Klebsiella phage vB_KleM_RaK2</name>
    <dbReference type="NCBI Taxonomy" id="1147094"/>
    <lineage>
        <taxon>Viruses</taxon>
        <taxon>Duplodnaviria</taxon>
        <taxon>Heunggongvirae</taxon>
        <taxon>Uroviricota</taxon>
        <taxon>Caudoviricetes</taxon>
        <taxon>Alcyoneusvirus</taxon>
        <taxon>Alcyoneusvirus RaK2</taxon>
    </lineage>
</organism>
<name>H6X3L5_9CAUD</name>
<dbReference type="Proteomes" id="UP000007524">
    <property type="component" value="Segment"/>
</dbReference>
<dbReference type="KEGG" id="vg:14012646"/>